<dbReference type="InterPro" id="IPR039650">
    <property type="entry name" value="HdrA-like"/>
</dbReference>
<dbReference type="InterPro" id="IPR036188">
    <property type="entry name" value="FAD/NAD-bd_sf"/>
</dbReference>
<evidence type="ECO:0000256" key="5">
    <source>
        <dbReference type="ARBA" id="ARBA00023014"/>
    </source>
</evidence>
<accession>A0A5K7YR60</accession>
<reference evidence="6 7" key="1">
    <citation type="submission" date="2019-11" db="EMBL/GenBank/DDBJ databases">
        <title>Comparative genomics of hydrocarbon-degrading Desulfosarcina strains.</title>
        <authorList>
            <person name="Watanabe M."/>
            <person name="Kojima H."/>
            <person name="Fukui M."/>
        </authorList>
    </citation>
    <scope>NUCLEOTIDE SEQUENCE [LARGE SCALE GENOMIC DNA]</scope>
    <source>
        <strain evidence="6 7">PL12</strain>
    </source>
</reference>
<dbReference type="RefSeq" id="WP_155319076.1">
    <property type="nucleotide sequence ID" value="NZ_AP021874.1"/>
</dbReference>
<evidence type="ECO:0000313" key="7">
    <source>
        <dbReference type="Proteomes" id="UP000427906"/>
    </source>
</evidence>
<dbReference type="SUPFAM" id="SSF51905">
    <property type="entry name" value="FAD/NAD(P)-binding domain"/>
    <property type="match status" value="1"/>
</dbReference>
<dbReference type="GO" id="GO:0051539">
    <property type="term" value="F:4 iron, 4 sulfur cluster binding"/>
    <property type="evidence" value="ECO:0007669"/>
    <property type="project" value="UniProtKB-KW"/>
</dbReference>
<keyword evidence="5" id="KW-0411">Iron-sulfur</keyword>
<protein>
    <submittedName>
        <fullName evidence="6">Pyridine nucleotide-disulfide oxidoreductase</fullName>
    </submittedName>
</protein>
<evidence type="ECO:0000256" key="3">
    <source>
        <dbReference type="ARBA" id="ARBA00023002"/>
    </source>
</evidence>
<dbReference type="PANTHER" id="PTHR43498:SF1">
    <property type="entry name" value="COB--COM HETERODISULFIDE REDUCTASE IRON-SULFUR SUBUNIT A"/>
    <property type="match status" value="1"/>
</dbReference>
<keyword evidence="3" id="KW-0560">Oxidoreductase</keyword>
<dbReference type="Proteomes" id="UP000427906">
    <property type="component" value="Chromosome"/>
</dbReference>
<dbReference type="GO" id="GO:0016491">
    <property type="term" value="F:oxidoreductase activity"/>
    <property type="evidence" value="ECO:0007669"/>
    <property type="project" value="UniProtKB-KW"/>
</dbReference>
<dbReference type="AlphaFoldDB" id="A0A5K7YR60"/>
<keyword evidence="2" id="KW-0479">Metal-binding</keyword>
<dbReference type="Pfam" id="PF12831">
    <property type="entry name" value="FAD_oxidored"/>
    <property type="match status" value="1"/>
</dbReference>
<gene>
    <name evidence="6" type="ORF">DSCA_51380</name>
</gene>
<sequence length="420" mass="45571">MYSWSAALAAAREGVRTLLVERYGCFGGNITQAGVESIAWYRHAGTVDIQGIGIEFEQRAQQMGATDPEPQSQSEALNTELFKVVADTLIQESDIIPILHCMAVETVMAGDVINGIVTESKSGRQAILAQRVIDATGDADIAHRAGAPWRMAPKNDLLGVTVSFSLTGVDRERFLAHVKSNPSTYKNWALETTGKEDDLFSPISRILSKWPKRPGRFPGTWTSPAPGAGSVNMGRPHISMWSTCTAMMRPMSGTRGEIEGRRQAMWAVNALKKYTPGFEKAAIRTFGSSLGTRESRKIIGRTNLTAYDVRNQGRFEDVIGIFPEFLDAYGIVILPTTGRFFQVPDGIMVPQKVENLLVAGRCVAGDRISHAATRQMMCCTVTGQAAGVAAALSVKDGASCSQVDIGRLQKSMVSQGVRIR</sequence>
<proteinExistence type="predicted"/>
<keyword evidence="7" id="KW-1185">Reference proteome</keyword>
<evidence type="ECO:0000256" key="1">
    <source>
        <dbReference type="ARBA" id="ARBA00022485"/>
    </source>
</evidence>
<dbReference type="GO" id="GO:0046872">
    <property type="term" value="F:metal ion binding"/>
    <property type="evidence" value="ECO:0007669"/>
    <property type="project" value="UniProtKB-KW"/>
</dbReference>
<keyword evidence="4" id="KW-0408">Iron</keyword>
<evidence type="ECO:0000313" key="6">
    <source>
        <dbReference type="EMBL" id="BBO71208.1"/>
    </source>
</evidence>
<dbReference type="OrthoDB" id="9777740at2"/>
<evidence type="ECO:0000256" key="2">
    <source>
        <dbReference type="ARBA" id="ARBA00022723"/>
    </source>
</evidence>
<organism evidence="6 7">
    <name type="scientific">Desulfosarcina alkanivorans</name>
    <dbReference type="NCBI Taxonomy" id="571177"/>
    <lineage>
        <taxon>Bacteria</taxon>
        <taxon>Pseudomonadati</taxon>
        <taxon>Thermodesulfobacteriota</taxon>
        <taxon>Desulfobacteria</taxon>
        <taxon>Desulfobacterales</taxon>
        <taxon>Desulfosarcinaceae</taxon>
        <taxon>Desulfosarcina</taxon>
    </lineage>
</organism>
<keyword evidence="1" id="KW-0004">4Fe-4S</keyword>
<dbReference type="EMBL" id="AP021874">
    <property type="protein sequence ID" value="BBO71208.1"/>
    <property type="molecule type" value="Genomic_DNA"/>
</dbReference>
<name>A0A5K7YR60_9BACT</name>
<dbReference type="PANTHER" id="PTHR43498">
    <property type="entry name" value="FERREDOXIN:COB-COM HETERODISULFIDE REDUCTASE SUBUNIT A"/>
    <property type="match status" value="1"/>
</dbReference>
<evidence type="ECO:0000256" key="4">
    <source>
        <dbReference type="ARBA" id="ARBA00023004"/>
    </source>
</evidence>
<dbReference type="Gene3D" id="3.50.50.60">
    <property type="entry name" value="FAD/NAD(P)-binding domain"/>
    <property type="match status" value="1"/>
</dbReference>
<dbReference type="KEGG" id="dalk:DSCA_51380"/>